<evidence type="ECO:0000313" key="1">
    <source>
        <dbReference type="EMBL" id="KAI0058422.1"/>
    </source>
</evidence>
<evidence type="ECO:0000313" key="2">
    <source>
        <dbReference type="Proteomes" id="UP000814140"/>
    </source>
</evidence>
<name>A0ACB8SQF5_9AGAM</name>
<dbReference type="EMBL" id="MU277235">
    <property type="protein sequence ID" value="KAI0058422.1"/>
    <property type="molecule type" value="Genomic_DNA"/>
</dbReference>
<gene>
    <name evidence="1" type="ORF">BV25DRAFT_1902141</name>
</gene>
<accession>A0ACB8SQF5</accession>
<dbReference type="Proteomes" id="UP000814140">
    <property type="component" value="Unassembled WGS sequence"/>
</dbReference>
<reference evidence="1" key="1">
    <citation type="submission" date="2021-03" db="EMBL/GenBank/DDBJ databases">
        <authorList>
            <consortium name="DOE Joint Genome Institute"/>
            <person name="Ahrendt S."/>
            <person name="Looney B.P."/>
            <person name="Miyauchi S."/>
            <person name="Morin E."/>
            <person name="Drula E."/>
            <person name="Courty P.E."/>
            <person name="Chicoki N."/>
            <person name="Fauchery L."/>
            <person name="Kohler A."/>
            <person name="Kuo A."/>
            <person name="Labutti K."/>
            <person name="Pangilinan J."/>
            <person name="Lipzen A."/>
            <person name="Riley R."/>
            <person name="Andreopoulos W."/>
            <person name="He G."/>
            <person name="Johnson J."/>
            <person name="Barry K.W."/>
            <person name="Grigoriev I.V."/>
            <person name="Nagy L."/>
            <person name="Hibbett D."/>
            <person name="Henrissat B."/>
            <person name="Matheny P.B."/>
            <person name="Labbe J."/>
            <person name="Martin F."/>
        </authorList>
    </citation>
    <scope>NUCLEOTIDE SEQUENCE</scope>
    <source>
        <strain evidence="1">HHB10654</strain>
    </source>
</reference>
<organism evidence="1 2">
    <name type="scientific">Artomyces pyxidatus</name>
    <dbReference type="NCBI Taxonomy" id="48021"/>
    <lineage>
        <taxon>Eukaryota</taxon>
        <taxon>Fungi</taxon>
        <taxon>Dikarya</taxon>
        <taxon>Basidiomycota</taxon>
        <taxon>Agaricomycotina</taxon>
        <taxon>Agaricomycetes</taxon>
        <taxon>Russulales</taxon>
        <taxon>Auriscalpiaceae</taxon>
        <taxon>Artomyces</taxon>
    </lineage>
</organism>
<proteinExistence type="predicted"/>
<reference evidence="1" key="2">
    <citation type="journal article" date="2022" name="New Phytol.">
        <title>Evolutionary transition to the ectomycorrhizal habit in the genomes of a hyperdiverse lineage of mushroom-forming fungi.</title>
        <authorList>
            <person name="Looney B."/>
            <person name="Miyauchi S."/>
            <person name="Morin E."/>
            <person name="Drula E."/>
            <person name="Courty P.E."/>
            <person name="Kohler A."/>
            <person name="Kuo A."/>
            <person name="LaButti K."/>
            <person name="Pangilinan J."/>
            <person name="Lipzen A."/>
            <person name="Riley R."/>
            <person name="Andreopoulos W."/>
            <person name="He G."/>
            <person name="Johnson J."/>
            <person name="Nolan M."/>
            <person name="Tritt A."/>
            <person name="Barry K.W."/>
            <person name="Grigoriev I.V."/>
            <person name="Nagy L.G."/>
            <person name="Hibbett D."/>
            <person name="Henrissat B."/>
            <person name="Matheny P.B."/>
            <person name="Labbe J."/>
            <person name="Martin F.M."/>
        </authorList>
    </citation>
    <scope>NUCLEOTIDE SEQUENCE</scope>
    <source>
        <strain evidence="1">HHB10654</strain>
    </source>
</reference>
<comment type="caution">
    <text evidence="1">The sequence shown here is derived from an EMBL/GenBank/DDBJ whole genome shotgun (WGS) entry which is preliminary data.</text>
</comment>
<protein>
    <submittedName>
        <fullName evidence="1">Cytochrome P450</fullName>
    </submittedName>
</protein>
<sequence>MPFFSTLSLVALALAVVFGVVVNRRHRRDSLPRPPGPKGLPVIGNLFDIPKTNSWLTYEEWARTYGDIMSVEVFGQVIVILQSPKAVRDLLEKRGTIYSDRPSLPFFEMAQWGWFLPTSRFDDQWRACRRLLDRSLRPSATVQYRPTIRAKTVKCLQRMLTQPNDYRAHIEQLQSAINMSVAYGYDVKENDDPFVETGREFVRMIQETALPGALLVNDLPFLRNLPDWFPGTGFKQLAKLSRKLGEEVVAGPLGFVKDAMANGTAQPSLALDDLRECTSEKGERDISLALGSLHAAGSDSMVAVLTSFLLILVLFPSVQEKAQAELDAVTGGTRLPEFADRPALPYVDALCKEVLRWRMISPLAFPHSATEDDVYEGYLIPKGSYILANSWSLLHDPATYPEPHAFKPERFLSPDGHVIDDPGLNAAFGFGKRICPGRHLVDSKLFIAVALVLSTFTVGKAKDAKGNEIPVPGTFSGPLVSQPDAFACSIVPRSQAAVELISAPVE</sequence>
<keyword evidence="2" id="KW-1185">Reference proteome</keyword>